<dbReference type="Pfam" id="PF00134">
    <property type="entry name" value="Cyclin_N"/>
    <property type="match status" value="1"/>
</dbReference>
<evidence type="ECO:0000256" key="1">
    <source>
        <dbReference type="ARBA" id="ARBA00023127"/>
    </source>
</evidence>
<sequence length="228" mass="27222">MPCWYYEKEEVLKSPSFQDGVDYETELLYRKEGARFIFDLGNKLRLRYDTCATATVFFHRFYMLHSFKQFPRFVTASCCLMLAGKVEETPKKCRDIVKAAITLLPEKVFEQFGKDPREEIMAYERVLLKTIKFDFQVSHPYKFLLQYVKRIKNNTERHKELVQMAWSFINDSLATTLCLQWEPEIVACAVLYLVTRMNKFTIEDWDGRRQGERWWECFVEGMSIDMTL</sequence>
<dbReference type="PANTHER" id="PTHR10026">
    <property type="entry name" value="CYCLIN"/>
    <property type="match status" value="1"/>
</dbReference>
<dbReference type="GO" id="GO:0006357">
    <property type="term" value="P:regulation of transcription by RNA polymerase II"/>
    <property type="evidence" value="ECO:0007669"/>
    <property type="project" value="InterPro"/>
</dbReference>
<dbReference type="EMBL" id="CAAALY010040888">
    <property type="protein sequence ID" value="VEL19284.1"/>
    <property type="molecule type" value="Genomic_DNA"/>
</dbReference>
<dbReference type="AlphaFoldDB" id="A0A448WSP6"/>
<proteinExistence type="inferred from homology"/>
<dbReference type="Pfam" id="PF21797">
    <property type="entry name" value="CycT2-like_C"/>
    <property type="match status" value="1"/>
</dbReference>
<dbReference type="SMART" id="SM00385">
    <property type="entry name" value="CYCLIN"/>
    <property type="match status" value="2"/>
</dbReference>
<keyword evidence="5" id="KW-1185">Reference proteome</keyword>
<dbReference type="CDD" id="cd20531">
    <property type="entry name" value="CYCLIN_CCNK_rpt2"/>
    <property type="match status" value="1"/>
</dbReference>
<dbReference type="Gene3D" id="1.10.472.10">
    <property type="entry name" value="Cyclin-like"/>
    <property type="match status" value="2"/>
</dbReference>
<accession>A0A448WSP6</accession>
<dbReference type="GO" id="GO:0016538">
    <property type="term" value="F:cyclin-dependent protein serine/threonine kinase regulator activity"/>
    <property type="evidence" value="ECO:0007669"/>
    <property type="project" value="InterPro"/>
</dbReference>
<feature type="domain" description="Cyclin-like" evidence="3">
    <location>
        <begin position="35"/>
        <end position="129"/>
    </location>
</feature>
<evidence type="ECO:0000313" key="5">
    <source>
        <dbReference type="Proteomes" id="UP000784294"/>
    </source>
</evidence>
<comment type="similarity">
    <text evidence="2">Belongs to the cyclin family.</text>
</comment>
<dbReference type="PIRSF" id="PIRSF036580">
    <property type="entry name" value="Cyclin_L"/>
    <property type="match status" value="1"/>
</dbReference>
<feature type="domain" description="Cyclin-like" evidence="3">
    <location>
        <begin position="142"/>
        <end position="225"/>
    </location>
</feature>
<keyword evidence="1 2" id="KW-0195">Cyclin</keyword>
<evidence type="ECO:0000313" key="4">
    <source>
        <dbReference type="EMBL" id="VEL19284.1"/>
    </source>
</evidence>
<dbReference type="InterPro" id="IPR036915">
    <property type="entry name" value="Cyclin-like_sf"/>
</dbReference>
<organism evidence="4 5">
    <name type="scientific">Protopolystoma xenopodis</name>
    <dbReference type="NCBI Taxonomy" id="117903"/>
    <lineage>
        <taxon>Eukaryota</taxon>
        <taxon>Metazoa</taxon>
        <taxon>Spiralia</taxon>
        <taxon>Lophotrochozoa</taxon>
        <taxon>Platyhelminthes</taxon>
        <taxon>Monogenea</taxon>
        <taxon>Polyopisthocotylea</taxon>
        <taxon>Polystomatidea</taxon>
        <taxon>Polystomatidae</taxon>
        <taxon>Protopolystoma</taxon>
    </lineage>
</organism>
<evidence type="ECO:0000259" key="3">
    <source>
        <dbReference type="SMART" id="SM00385"/>
    </source>
</evidence>
<protein>
    <recommendedName>
        <fullName evidence="3">Cyclin-like domain-containing protein</fullName>
    </recommendedName>
</protein>
<reference evidence="4" key="1">
    <citation type="submission" date="2018-11" db="EMBL/GenBank/DDBJ databases">
        <authorList>
            <consortium name="Pathogen Informatics"/>
        </authorList>
    </citation>
    <scope>NUCLEOTIDE SEQUENCE</scope>
</reference>
<evidence type="ECO:0000256" key="2">
    <source>
        <dbReference type="RuleBase" id="RU000383"/>
    </source>
</evidence>
<name>A0A448WSP6_9PLAT</name>
<comment type="caution">
    <text evidence="4">The sequence shown here is derived from an EMBL/GenBank/DDBJ whole genome shotgun (WGS) entry which is preliminary data.</text>
</comment>
<dbReference type="Proteomes" id="UP000784294">
    <property type="component" value="Unassembled WGS sequence"/>
</dbReference>
<dbReference type="InterPro" id="IPR043198">
    <property type="entry name" value="Cyclin/Ssn8"/>
</dbReference>
<dbReference type="InterPro" id="IPR013763">
    <property type="entry name" value="Cyclin-like_dom"/>
</dbReference>
<dbReference type="SUPFAM" id="SSF47954">
    <property type="entry name" value="Cyclin-like"/>
    <property type="match status" value="2"/>
</dbReference>
<dbReference type="CDD" id="cd20530">
    <property type="entry name" value="CYCLIN_CCNK_rpt1"/>
    <property type="match status" value="1"/>
</dbReference>
<dbReference type="OrthoDB" id="25002at2759"/>
<gene>
    <name evidence="4" type="ORF">PXEA_LOCUS12724</name>
</gene>
<dbReference type="InterPro" id="IPR006671">
    <property type="entry name" value="Cyclin_N"/>
</dbReference>